<protein>
    <recommendedName>
        <fullName evidence="3">CHK kinase-like domain-containing protein</fullName>
    </recommendedName>
</protein>
<dbReference type="EMBL" id="MU004184">
    <property type="protein sequence ID" value="KAF2499494.1"/>
    <property type="molecule type" value="Genomic_DNA"/>
</dbReference>
<dbReference type="SUPFAM" id="SSF56112">
    <property type="entry name" value="Protein kinase-like (PK-like)"/>
    <property type="match status" value="1"/>
</dbReference>
<dbReference type="Pfam" id="PF02958">
    <property type="entry name" value="EcKL"/>
    <property type="match status" value="1"/>
</dbReference>
<keyword evidence="2" id="KW-1185">Reference proteome</keyword>
<proteinExistence type="predicted"/>
<dbReference type="AlphaFoldDB" id="A0A6A6R572"/>
<dbReference type="InterPro" id="IPR004119">
    <property type="entry name" value="EcKL"/>
</dbReference>
<evidence type="ECO:0008006" key="3">
    <source>
        <dbReference type="Google" id="ProtNLM"/>
    </source>
</evidence>
<sequence>MALVDTPTVHTHALAALEASDLLLATAPSLVLDAVYTIDQVTPEWLTTVLGSKVPDAKLVTANNTGGHEGMTSRHFWTLEWNDAGKAANLPMRIFFKATPENAHLREMLSLLHMAELEAHVYNELSVELEPQGLIPKCYYAKAYPGGRFIIILEDLEARNVKVHWMGDTITPAYARQVAIAQARIHATYWNSPRFDADMVWVRPRCRRFGELWLRKFFTNNRRMFLESELGKDLPEYVKELIRMWDRDCVAVYEYWDSKPPTIIHGDSHLGNVLEYPDGSAGYYDWQCLFRGYGYRDLSYFLMSSLDIEACEGHERELFDVYTDTLEANGVKVDREEAWLDYCLLALERFDSAMTSSTNGGYGHARSAFERQVKTISHLAQKHDVKGLLERVVKTGKITPA</sequence>
<evidence type="ECO:0000313" key="1">
    <source>
        <dbReference type="EMBL" id="KAF2499494.1"/>
    </source>
</evidence>
<dbReference type="Proteomes" id="UP000799750">
    <property type="component" value="Unassembled WGS sequence"/>
</dbReference>
<evidence type="ECO:0000313" key="2">
    <source>
        <dbReference type="Proteomes" id="UP000799750"/>
    </source>
</evidence>
<dbReference type="InterPro" id="IPR052961">
    <property type="entry name" value="Oxido-Kinase-like_Enzymes"/>
</dbReference>
<name>A0A6A6R572_9PEZI</name>
<dbReference type="InterPro" id="IPR011009">
    <property type="entry name" value="Kinase-like_dom_sf"/>
</dbReference>
<dbReference type="PANTHER" id="PTHR23020:SF41">
    <property type="entry name" value="AMINOGLYCOSIDE PHOSPHOTRANSFERASE DOMAIN-CONTAINING PROTEIN"/>
    <property type="match status" value="1"/>
</dbReference>
<accession>A0A6A6R572</accession>
<gene>
    <name evidence="1" type="ORF">BU16DRAFT_523975</name>
</gene>
<dbReference type="Gene3D" id="3.90.1200.10">
    <property type="match status" value="1"/>
</dbReference>
<organism evidence="1 2">
    <name type="scientific">Lophium mytilinum</name>
    <dbReference type="NCBI Taxonomy" id="390894"/>
    <lineage>
        <taxon>Eukaryota</taxon>
        <taxon>Fungi</taxon>
        <taxon>Dikarya</taxon>
        <taxon>Ascomycota</taxon>
        <taxon>Pezizomycotina</taxon>
        <taxon>Dothideomycetes</taxon>
        <taxon>Pleosporomycetidae</taxon>
        <taxon>Mytilinidiales</taxon>
        <taxon>Mytilinidiaceae</taxon>
        <taxon>Lophium</taxon>
    </lineage>
</organism>
<dbReference type="OrthoDB" id="191037at2759"/>
<reference evidence="1" key="1">
    <citation type="journal article" date="2020" name="Stud. Mycol.">
        <title>101 Dothideomycetes genomes: a test case for predicting lifestyles and emergence of pathogens.</title>
        <authorList>
            <person name="Haridas S."/>
            <person name="Albert R."/>
            <person name="Binder M."/>
            <person name="Bloem J."/>
            <person name="Labutti K."/>
            <person name="Salamov A."/>
            <person name="Andreopoulos B."/>
            <person name="Baker S."/>
            <person name="Barry K."/>
            <person name="Bills G."/>
            <person name="Bluhm B."/>
            <person name="Cannon C."/>
            <person name="Castanera R."/>
            <person name="Culley D."/>
            <person name="Daum C."/>
            <person name="Ezra D."/>
            <person name="Gonzalez J."/>
            <person name="Henrissat B."/>
            <person name="Kuo A."/>
            <person name="Liang C."/>
            <person name="Lipzen A."/>
            <person name="Lutzoni F."/>
            <person name="Magnuson J."/>
            <person name="Mondo S."/>
            <person name="Nolan M."/>
            <person name="Ohm R."/>
            <person name="Pangilinan J."/>
            <person name="Park H.-J."/>
            <person name="Ramirez L."/>
            <person name="Alfaro M."/>
            <person name="Sun H."/>
            <person name="Tritt A."/>
            <person name="Yoshinaga Y."/>
            <person name="Zwiers L.-H."/>
            <person name="Turgeon B."/>
            <person name="Goodwin S."/>
            <person name="Spatafora J."/>
            <person name="Crous P."/>
            <person name="Grigoriev I."/>
        </authorList>
    </citation>
    <scope>NUCLEOTIDE SEQUENCE</scope>
    <source>
        <strain evidence="1">CBS 269.34</strain>
    </source>
</reference>
<dbReference type="PANTHER" id="PTHR23020">
    <property type="entry name" value="UNCHARACTERIZED NUCLEAR HORMONE RECEPTOR-RELATED"/>
    <property type="match status" value="1"/>
</dbReference>